<dbReference type="GO" id="GO:0008270">
    <property type="term" value="F:zinc ion binding"/>
    <property type="evidence" value="ECO:0007669"/>
    <property type="project" value="UniProtKB-KW"/>
</dbReference>
<feature type="compositionally biased region" description="Basic residues" evidence="2">
    <location>
        <begin position="45"/>
        <end position="56"/>
    </location>
</feature>
<feature type="domain" description="CCHC-type" evidence="3">
    <location>
        <begin position="63"/>
        <end position="78"/>
    </location>
</feature>
<dbReference type="InterPro" id="IPR036875">
    <property type="entry name" value="Znf_CCHC_sf"/>
</dbReference>
<dbReference type="PROSITE" id="PS50158">
    <property type="entry name" value="ZF_CCHC"/>
    <property type="match status" value="1"/>
</dbReference>
<dbReference type="KEGG" id="bze:COCCADRAFT_25923"/>
<dbReference type="AlphaFoldDB" id="W6Y7G7"/>
<protein>
    <recommendedName>
        <fullName evidence="3">CCHC-type domain-containing protein</fullName>
    </recommendedName>
</protein>
<keyword evidence="1" id="KW-0862">Zinc</keyword>
<organism evidence="4 5">
    <name type="scientific">Cochliobolus carbonum (strain 26-R-13)</name>
    <name type="common">Maize leaf spot fungus</name>
    <name type="synonym">Bipolaris zeicola</name>
    <dbReference type="NCBI Taxonomy" id="930089"/>
    <lineage>
        <taxon>Eukaryota</taxon>
        <taxon>Fungi</taxon>
        <taxon>Dikarya</taxon>
        <taxon>Ascomycota</taxon>
        <taxon>Pezizomycotina</taxon>
        <taxon>Dothideomycetes</taxon>
        <taxon>Pleosporomycetidae</taxon>
        <taxon>Pleosporales</taxon>
        <taxon>Pleosporineae</taxon>
        <taxon>Pleosporaceae</taxon>
        <taxon>Bipolaris</taxon>
    </lineage>
</organism>
<evidence type="ECO:0000313" key="4">
    <source>
        <dbReference type="EMBL" id="EUC33848.1"/>
    </source>
</evidence>
<keyword evidence="1" id="KW-0863">Zinc-finger</keyword>
<evidence type="ECO:0000259" key="3">
    <source>
        <dbReference type="PROSITE" id="PS50158"/>
    </source>
</evidence>
<name>W6Y7G7_COCC2</name>
<evidence type="ECO:0000256" key="1">
    <source>
        <dbReference type="PROSITE-ProRule" id="PRU00047"/>
    </source>
</evidence>
<feature type="compositionally biased region" description="Basic and acidic residues" evidence="2">
    <location>
        <begin position="7"/>
        <end position="26"/>
    </location>
</feature>
<dbReference type="EMBL" id="KI964602">
    <property type="protein sequence ID" value="EUC33848.1"/>
    <property type="molecule type" value="Genomic_DNA"/>
</dbReference>
<dbReference type="GeneID" id="19145902"/>
<keyword evidence="1" id="KW-0479">Metal-binding</keyword>
<gene>
    <name evidence="4" type="ORF">COCCADRAFT_25923</name>
</gene>
<dbReference type="RefSeq" id="XP_007711836.1">
    <property type="nucleotide sequence ID" value="XM_007713646.1"/>
</dbReference>
<evidence type="ECO:0000256" key="2">
    <source>
        <dbReference type="SAM" id="MobiDB-lite"/>
    </source>
</evidence>
<dbReference type="OrthoDB" id="10475702at2759"/>
<dbReference type="InterPro" id="IPR001878">
    <property type="entry name" value="Znf_CCHC"/>
</dbReference>
<evidence type="ECO:0000313" key="5">
    <source>
        <dbReference type="Proteomes" id="UP000053841"/>
    </source>
</evidence>
<proteinExistence type="predicted"/>
<dbReference type="Proteomes" id="UP000053841">
    <property type="component" value="Unassembled WGS sequence"/>
</dbReference>
<dbReference type="HOGENOM" id="CLU_2249639_0_0_1"/>
<accession>W6Y7G7</accession>
<dbReference type="Gene3D" id="4.10.60.10">
    <property type="entry name" value="Zinc finger, CCHC-type"/>
    <property type="match status" value="1"/>
</dbReference>
<keyword evidence="5" id="KW-1185">Reference proteome</keyword>
<reference evidence="4 5" key="1">
    <citation type="journal article" date="2013" name="PLoS Genet.">
        <title>Comparative genome structure, secondary metabolite, and effector coding capacity across Cochliobolus pathogens.</title>
        <authorList>
            <person name="Condon B.J."/>
            <person name="Leng Y."/>
            <person name="Wu D."/>
            <person name="Bushley K.E."/>
            <person name="Ohm R.A."/>
            <person name="Otillar R."/>
            <person name="Martin J."/>
            <person name="Schackwitz W."/>
            <person name="Grimwood J."/>
            <person name="MohdZainudin N."/>
            <person name="Xue C."/>
            <person name="Wang R."/>
            <person name="Manning V.A."/>
            <person name="Dhillon B."/>
            <person name="Tu Z.J."/>
            <person name="Steffenson B.J."/>
            <person name="Salamov A."/>
            <person name="Sun H."/>
            <person name="Lowry S."/>
            <person name="LaButti K."/>
            <person name="Han J."/>
            <person name="Copeland A."/>
            <person name="Lindquist E."/>
            <person name="Barry K."/>
            <person name="Schmutz J."/>
            <person name="Baker S.E."/>
            <person name="Ciuffetti L.M."/>
            <person name="Grigoriev I.V."/>
            <person name="Zhong S."/>
            <person name="Turgeon B.G."/>
        </authorList>
    </citation>
    <scope>NUCLEOTIDE SEQUENCE [LARGE SCALE GENOMIC DNA]</scope>
    <source>
        <strain evidence="4 5">26-R-13</strain>
    </source>
</reference>
<sequence>MESTSPDGDKPSINHVEGGRFTREGHWNTARELLLAPGSPNAAQSKKKARSSRGTKRAQLSVRRCGNCGEPGHYATVCVKDTKDFSESKLSEPMHYQNPKSPSI</sequence>
<feature type="region of interest" description="Disordered" evidence="2">
    <location>
        <begin position="1"/>
        <end position="66"/>
    </location>
</feature>
<dbReference type="SUPFAM" id="SSF57756">
    <property type="entry name" value="Retrovirus zinc finger-like domains"/>
    <property type="match status" value="1"/>
</dbReference>
<dbReference type="GO" id="GO:0003676">
    <property type="term" value="F:nucleic acid binding"/>
    <property type="evidence" value="ECO:0007669"/>
    <property type="project" value="InterPro"/>
</dbReference>